<dbReference type="KEGG" id="moz:MoryE10_21910"/>
<evidence type="ECO:0000313" key="3">
    <source>
        <dbReference type="EMBL" id="BBL71585.1"/>
    </source>
</evidence>
<protein>
    <submittedName>
        <fullName evidence="3">D-alanine--poly(Phosphoribitol) ligase</fullName>
    </submittedName>
</protein>
<dbReference type="AlphaFoldDB" id="A0A8D4VPC1"/>
<dbReference type="InterPro" id="IPR000873">
    <property type="entry name" value="AMP-dep_synth/lig_dom"/>
</dbReference>
<evidence type="ECO:0000313" key="4">
    <source>
        <dbReference type="Proteomes" id="UP000824988"/>
    </source>
</evidence>
<dbReference type="RefSeq" id="WP_221047050.1">
    <property type="nucleotide sequence ID" value="NZ_AP019782.1"/>
</dbReference>
<dbReference type="PANTHER" id="PTHR45527:SF1">
    <property type="entry name" value="FATTY ACID SYNTHASE"/>
    <property type="match status" value="1"/>
</dbReference>
<dbReference type="EMBL" id="AP019782">
    <property type="protein sequence ID" value="BBL71585.1"/>
    <property type="molecule type" value="Genomic_DNA"/>
</dbReference>
<feature type="domain" description="AMP-binding enzyme C-terminal" evidence="2">
    <location>
        <begin position="413"/>
        <end position="487"/>
    </location>
</feature>
<proteinExistence type="predicted"/>
<dbReference type="GO" id="GO:0005737">
    <property type="term" value="C:cytoplasm"/>
    <property type="evidence" value="ECO:0007669"/>
    <property type="project" value="TreeGrafter"/>
</dbReference>
<accession>A0A8D4VPC1</accession>
<dbReference type="Proteomes" id="UP000824988">
    <property type="component" value="Chromosome"/>
</dbReference>
<evidence type="ECO:0000259" key="1">
    <source>
        <dbReference type="Pfam" id="PF00501"/>
    </source>
</evidence>
<gene>
    <name evidence="3" type="ORF">MoryE10_21910</name>
</gene>
<dbReference type="GO" id="GO:0043041">
    <property type="term" value="P:amino acid activation for nonribosomal peptide biosynthetic process"/>
    <property type="evidence" value="ECO:0007669"/>
    <property type="project" value="TreeGrafter"/>
</dbReference>
<feature type="domain" description="AMP-dependent synthetase/ligase" evidence="1">
    <location>
        <begin position="28"/>
        <end position="361"/>
    </location>
</feature>
<dbReference type="PANTHER" id="PTHR45527">
    <property type="entry name" value="NONRIBOSOMAL PEPTIDE SYNTHETASE"/>
    <property type="match status" value="1"/>
</dbReference>
<organism evidence="3 4">
    <name type="scientific">Methylogaea oryzae</name>
    <dbReference type="NCBI Taxonomy" id="1295382"/>
    <lineage>
        <taxon>Bacteria</taxon>
        <taxon>Pseudomonadati</taxon>
        <taxon>Pseudomonadota</taxon>
        <taxon>Gammaproteobacteria</taxon>
        <taxon>Methylococcales</taxon>
        <taxon>Methylococcaceae</taxon>
        <taxon>Methylogaea</taxon>
    </lineage>
</organism>
<reference evidence="3" key="1">
    <citation type="submission" date="2019-06" db="EMBL/GenBank/DDBJ databases">
        <title>Complete genome sequence of Methylogaea oryzae strain JCM16910.</title>
        <authorList>
            <person name="Asakawa S."/>
        </authorList>
    </citation>
    <scope>NUCLEOTIDE SEQUENCE</scope>
    <source>
        <strain evidence="3">E10</strain>
    </source>
</reference>
<name>A0A8D4VPC1_9GAMM</name>
<dbReference type="Pfam" id="PF00501">
    <property type="entry name" value="AMP-binding"/>
    <property type="match status" value="1"/>
</dbReference>
<keyword evidence="4" id="KW-1185">Reference proteome</keyword>
<dbReference type="GO" id="GO:0016874">
    <property type="term" value="F:ligase activity"/>
    <property type="evidence" value="ECO:0007669"/>
    <property type="project" value="UniProtKB-KW"/>
</dbReference>
<keyword evidence="3" id="KW-0436">Ligase</keyword>
<dbReference type="Pfam" id="PF13193">
    <property type="entry name" value="AMP-binding_C"/>
    <property type="match status" value="1"/>
</dbReference>
<dbReference type="GO" id="GO:0031177">
    <property type="term" value="F:phosphopantetheine binding"/>
    <property type="evidence" value="ECO:0007669"/>
    <property type="project" value="TreeGrafter"/>
</dbReference>
<dbReference type="InterPro" id="IPR025110">
    <property type="entry name" value="AMP-bd_C"/>
</dbReference>
<dbReference type="GO" id="GO:0044550">
    <property type="term" value="P:secondary metabolite biosynthetic process"/>
    <property type="evidence" value="ECO:0007669"/>
    <property type="project" value="TreeGrafter"/>
</dbReference>
<sequence>MIVDELPLKNADVNAFYRRLKLSLERGSATAYRHYAERRSYDELLQLVRRVVQVLQPHRRRRVLVYSGKEPAAYGAIYGILLSGNVWVPMAPDQAEGRNRDILEQTEAALLFTGEPLPEALAAAAAERGVQVVPFDSLPPADSAGDFDLPDFQPDDEAYVMFTSGSAGRPAGVPITHANYTNFILAVLDILPFKDNEVFADYHDFTFDISIFNLFCCPLMGGCFVPTIGMGDKVLPLRLIQEHRVTVWSSAPSVIARIAQAEADEPVPSSIRIALLCGEPLSLDVLRYCQTNMAIPHVFNFYGLTETGVENFFHECRSDDVRRYQAYGYVPIGWPLPGNGIRVTENKELLLSGVQLTPGYLDGAGQDRFEIIDGQRWFHTGDVLEHHQGVWFCKGRLDSQIKLNGYRIELMDIEVNLKRQPGVAEAVCFVEEAGDRKRLAAVLQPADAETVLDLNLIRREIAKSLPSYMIPARMEIVEQLPYNANGKIDRRQVSERHASA</sequence>
<evidence type="ECO:0000259" key="2">
    <source>
        <dbReference type="Pfam" id="PF13193"/>
    </source>
</evidence>